<evidence type="ECO:0000313" key="2">
    <source>
        <dbReference type="Proteomes" id="UP000007266"/>
    </source>
</evidence>
<dbReference type="InParanoid" id="A0A139WK50"/>
<keyword evidence="2" id="KW-1185">Reference proteome</keyword>
<reference evidence="1 2" key="1">
    <citation type="journal article" date="2008" name="Nature">
        <title>The genome of the model beetle and pest Tribolium castaneum.</title>
        <authorList>
            <consortium name="Tribolium Genome Sequencing Consortium"/>
            <person name="Richards S."/>
            <person name="Gibbs R.A."/>
            <person name="Weinstock G.M."/>
            <person name="Brown S.J."/>
            <person name="Denell R."/>
            <person name="Beeman R.W."/>
            <person name="Gibbs R."/>
            <person name="Beeman R.W."/>
            <person name="Brown S.J."/>
            <person name="Bucher G."/>
            <person name="Friedrich M."/>
            <person name="Grimmelikhuijzen C.J."/>
            <person name="Klingler M."/>
            <person name="Lorenzen M."/>
            <person name="Richards S."/>
            <person name="Roth S."/>
            <person name="Schroder R."/>
            <person name="Tautz D."/>
            <person name="Zdobnov E.M."/>
            <person name="Muzny D."/>
            <person name="Gibbs R.A."/>
            <person name="Weinstock G.M."/>
            <person name="Attaway T."/>
            <person name="Bell S."/>
            <person name="Buhay C.J."/>
            <person name="Chandrabose M.N."/>
            <person name="Chavez D."/>
            <person name="Clerk-Blankenburg K.P."/>
            <person name="Cree A."/>
            <person name="Dao M."/>
            <person name="Davis C."/>
            <person name="Chacko J."/>
            <person name="Dinh H."/>
            <person name="Dugan-Rocha S."/>
            <person name="Fowler G."/>
            <person name="Garner T.T."/>
            <person name="Garnes J."/>
            <person name="Gnirke A."/>
            <person name="Hawes A."/>
            <person name="Hernandez J."/>
            <person name="Hines S."/>
            <person name="Holder M."/>
            <person name="Hume J."/>
            <person name="Jhangiani S.N."/>
            <person name="Joshi V."/>
            <person name="Khan Z.M."/>
            <person name="Jackson L."/>
            <person name="Kovar C."/>
            <person name="Kowis A."/>
            <person name="Lee S."/>
            <person name="Lewis L.R."/>
            <person name="Margolis J."/>
            <person name="Morgan M."/>
            <person name="Nazareth L.V."/>
            <person name="Nguyen N."/>
            <person name="Okwuonu G."/>
            <person name="Parker D."/>
            <person name="Richards S."/>
            <person name="Ruiz S.J."/>
            <person name="Santibanez J."/>
            <person name="Savard J."/>
            <person name="Scherer S.E."/>
            <person name="Schneider B."/>
            <person name="Sodergren E."/>
            <person name="Tautz D."/>
            <person name="Vattahil S."/>
            <person name="Villasana D."/>
            <person name="White C.S."/>
            <person name="Wright R."/>
            <person name="Park Y."/>
            <person name="Beeman R.W."/>
            <person name="Lord J."/>
            <person name="Oppert B."/>
            <person name="Lorenzen M."/>
            <person name="Brown S."/>
            <person name="Wang L."/>
            <person name="Savard J."/>
            <person name="Tautz D."/>
            <person name="Richards S."/>
            <person name="Weinstock G."/>
            <person name="Gibbs R.A."/>
            <person name="Liu Y."/>
            <person name="Worley K."/>
            <person name="Weinstock G."/>
            <person name="Elsik C.G."/>
            <person name="Reese J.T."/>
            <person name="Elhaik E."/>
            <person name="Landan G."/>
            <person name="Graur D."/>
            <person name="Arensburger P."/>
            <person name="Atkinson P."/>
            <person name="Beeman R.W."/>
            <person name="Beidler J."/>
            <person name="Brown S.J."/>
            <person name="Demuth J.P."/>
            <person name="Drury D.W."/>
            <person name="Du Y.Z."/>
            <person name="Fujiwara H."/>
            <person name="Lorenzen M."/>
            <person name="Maselli V."/>
            <person name="Osanai M."/>
            <person name="Park Y."/>
            <person name="Robertson H.M."/>
            <person name="Tu Z."/>
            <person name="Wang J.J."/>
            <person name="Wang S."/>
            <person name="Richards S."/>
            <person name="Song H."/>
            <person name="Zhang L."/>
            <person name="Sodergren E."/>
            <person name="Werner D."/>
            <person name="Stanke M."/>
            <person name="Morgenstern B."/>
            <person name="Solovyev V."/>
            <person name="Kosarev P."/>
            <person name="Brown G."/>
            <person name="Chen H.C."/>
            <person name="Ermolaeva O."/>
            <person name="Hlavina W."/>
            <person name="Kapustin Y."/>
            <person name="Kiryutin B."/>
            <person name="Kitts P."/>
            <person name="Maglott D."/>
            <person name="Pruitt K."/>
            <person name="Sapojnikov V."/>
            <person name="Souvorov A."/>
            <person name="Mackey A.J."/>
            <person name="Waterhouse R.M."/>
            <person name="Wyder S."/>
            <person name="Zdobnov E.M."/>
            <person name="Zdobnov E.M."/>
            <person name="Wyder S."/>
            <person name="Kriventseva E.V."/>
            <person name="Kadowaki T."/>
            <person name="Bork P."/>
            <person name="Aranda M."/>
            <person name="Bao R."/>
            <person name="Beermann A."/>
            <person name="Berns N."/>
            <person name="Bolognesi R."/>
            <person name="Bonneton F."/>
            <person name="Bopp D."/>
            <person name="Brown S.J."/>
            <person name="Bucher G."/>
            <person name="Butts T."/>
            <person name="Chaumot A."/>
            <person name="Denell R.E."/>
            <person name="Ferrier D.E."/>
            <person name="Friedrich M."/>
            <person name="Gordon C.M."/>
            <person name="Jindra M."/>
            <person name="Klingler M."/>
            <person name="Lan Q."/>
            <person name="Lattorff H.M."/>
            <person name="Laudet V."/>
            <person name="von Levetsow C."/>
            <person name="Liu Z."/>
            <person name="Lutz R."/>
            <person name="Lynch J.A."/>
            <person name="da Fonseca R.N."/>
            <person name="Posnien N."/>
            <person name="Reuter R."/>
            <person name="Roth S."/>
            <person name="Savard J."/>
            <person name="Schinko J.B."/>
            <person name="Schmitt C."/>
            <person name="Schoppmeier M."/>
            <person name="Schroder R."/>
            <person name="Shippy T.D."/>
            <person name="Simonnet F."/>
            <person name="Marques-Souza H."/>
            <person name="Tautz D."/>
            <person name="Tomoyasu Y."/>
            <person name="Trauner J."/>
            <person name="Van der Zee M."/>
            <person name="Vervoort M."/>
            <person name="Wittkopp N."/>
            <person name="Wimmer E.A."/>
            <person name="Yang X."/>
            <person name="Jones A.K."/>
            <person name="Sattelle D.B."/>
            <person name="Ebert P.R."/>
            <person name="Nelson D."/>
            <person name="Scott J.G."/>
            <person name="Beeman R.W."/>
            <person name="Muthukrishnan S."/>
            <person name="Kramer K.J."/>
            <person name="Arakane Y."/>
            <person name="Beeman R.W."/>
            <person name="Zhu Q."/>
            <person name="Hogenkamp D."/>
            <person name="Dixit R."/>
            <person name="Oppert B."/>
            <person name="Jiang H."/>
            <person name="Zou Z."/>
            <person name="Marshall J."/>
            <person name="Elpidina E."/>
            <person name="Vinokurov K."/>
            <person name="Oppert C."/>
            <person name="Zou Z."/>
            <person name="Evans J."/>
            <person name="Lu Z."/>
            <person name="Zhao P."/>
            <person name="Sumathipala N."/>
            <person name="Altincicek B."/>
            <person name="Vilcinskas A."/>
            <person name="Williams M."/>
            <person name="Hultmark D."/>
            <person name="Hetru C."/>
            <person name="Jiang H."/>
            <person name="Grimmelikhuijzen C.J."/>
            <person name="Hauser F."/>
            <person name="Cazzamali G."/>
            <person name="Williamson M."/>
            <person name="Park Y."/>
            <person name="Li B."/>
            <person name="Tanaka Y."/>
            <person name="Predel R."/>
            <person name="Neupert S."/>
            <person name="Schachtner J."/>
            <person name="Verleyen P."/>
            <person name="Raible F."/>
            <person name="Bork P."/>
            <person name="Friedrich M."/>
            <person name="Walden K.K."/>
            <person name="Robertson H.M."/>
            <person name="Angeli S."/>
            <person name="Foret S."/>
            <person name="Bucher G."/>
            <person name="Schuetz S."/>
            <person name="Maleszka R."/>
            <person name="Wimmer E.A."/>
            <person name="Beeman R.W."/>
            <person name="Lorenzen M."/>
            <person name="Tomoyasu Y."/>
            <person name="Miller S.C."/>
            <person name="Grossmann D."/>
            <person name="Bucher G."/>
        </authorList>
    </citation>
    <scope>NUCLEOTIDE SEQUENCE [LARGE SCALE GENOMIC DNA]</scope>
    <source>
        <strain evidence="1 2">Georgia GA2</strain>
    </source>
</reference>
<reference evidence="1 2" key="2">
    <citation type="journal article" date="2010" name="Nucleic Acids Res.">
        <title>BeetleBase in 2010: revisions to provide comprehensive genomic information for Tribolium castaneum.</title>
        <authorList>
            <person name="Kim H.S."/>
            <person name="Murphy T."/>
            <person name="Xia J."/>
            <person name="Caragea D."/>
            <person name="Park Y."/>
            <person name="Beeman R.W."/>
            <person name="Lorenzen M.D."/>
            <person name="Butcher S."/>
            <person name="Manak J.R."/>
            <person name="Brown S.J."/>
        </authorList>
    </citation>
    <scope>GENOME REANNOTATION</scope>
    <source>
        <strain evidence="1 2">Georgia GA2</strain>
    </source>
</reference>
<dbReference type="Proteomes" id="UP000007266">
    <property type="component" value="Linkage group 3"/>
</dbReference>
<gene>
    <name evidence="1" type="primary">AUGUSTUS-3.0.2_32599</name>
    <name evidence="1" type="ORF">TcasGA2_TC032599</name>
</gene>
<name>A0A139WK50_TRICA</name>
<dbReference type="EMBL" id="KQ971329">
    <property type="protein sequence ID" value="KYB28359.1"/>
    <property type="molecule type" value="Genomic_DNA"/>
</dbReference>
<sequence>MSAEKCKHSSNNDRYDVKLKIIRSVLYHHRVPN</sequence>
<accession>A0A139WK50</accession>
<evidence type="ECO:0000313" key="1">
    <source>
        <dbReference type="EMBL" id="KYB28359.1"/>
    </source>
</evidence>
<protein>
    <submittedName>
        <fullName evidence="1">Uncharacterized protein</fullName>
    </submittedName>
</protein>
<dbReference type="AlphaFoldDB" id="A0A139WK50"/>
<proteinExistence type="predicted"/>
<organism evidence="1 2">
    <name type="scientific">Tribolium castaneum</name>
    <name type="common">Red flour beetle</name>
    <dbReference type="NCBI Taxonomy" id="7070"/>
    <lineage>
        <taxon>Eukaryota</taxon>
        <taxon>Metazoa</taxon>
        <taxon>Ecdysozoa</taxon>
        <taxon>Arthropoda</taxon>
        <taxon>Hexapoda</taxon>
        <taxon>Insecta</taxon>
        <taxon>Pterygota</taxon>
        <taxon>Neoptera</taxon>
        <taxon>Endopterygota</taxon>
        <taxon>Coleoptera</taxon>
        <taxon>Polyphaga</taxon>
        <taxon>Cucujiformia</taxon>
        <taxon>Tenebrionidae</taxon>
        <taxon>Tenebrionidae incertae sedis</taxon>
        <taxon>Tribolium</taxon>
    </lineage>
</organism>